<name>A0AAV2T6G5_CALDB</name>
<dbReference type="EMBL" id="CAXLJL010000105">
    <property type="protein sequence ID" value="CAL5131806.1"/>
    <property type="molecule type" value="Genomic_DNA"/>
</dbReference>
<evidence type="ECO:0000313" key="3">
    <source>
        <dbReference type="Proteomes" id="UP001497525"/>
    </source>
</evidence>
<sequence length="91" mass="10484">MKILVVACLLAVLFTVYSEARPNEQTREKLRESGTKLLTAIRHAIEKIRAKTQEKVEAYMEKDGLGEKIAEVIEILMKRLQARIEKYTAEH</sequence>
<dbReference type="AlphaFoldDB" id="A0AAV2T6G5"/>
<feature type="signal peptide" evidence="1">
    <location>
        <begin position="1"/>
        <end position="20"/>
    </location>
</feature>
<feature type="chain" id="PRO_5043651750" evidence="1">
    <location>
        <begin position="21"/>
        <end position="91"/>
    </location>
</feature>
<reference evidence="2" key="1">
    <citation type="submission" date="2024-06" db="EMBL/GenBank/DDBJ databases">
        <authorList>
            <person name="Liu X."/>
            <person name="Lenzi L."/>
            <person name="Haldenby T S."/>
            <person name="Uol C."/>
        </authorList>
    </citation>
    <scope>NUCLEOTIDE SEQUENCE</scope>
</reference>
<accession>A0AAV2T6G5</accession>
<comment type="caution">
    <text evidence="2">The sequence shown here is derived from an EMBL/GenBank/DDBJ whole genome shotgun (WGS) entry which is preliminary data.</text>
</comment>
<proteinExistence type="predicted"/>
<evidence type="ECO:0000256" key="1">
    <source>
        <dbReference type="SAM" id="SignalP"/>
    </source>
</evidence>
<organism evidence="2 3">
    <name type="scientific">Calicophoron daubneyi</name>
    <name type="common">Rumen fluke</name>
    <name type="synonym">Paramphistomum daubneyi</name>
    <dbReference type="NCBI Taxonomy" id="300641"/>
    <lineage>
        <taxon>Eukaryota</taxon>
        <taxon>Metazoa</taxon>
        <taxon>Spiralia</taxon>
        <taxon>Lophotrochozoa</taxon>
        <taxon>Platyhelminthes</taxon>
        <taxon>Trematoda</taxon>
        <taxon>Digenea</taxon>
        <taxon>Plagiorchiida</taxon>
        <taxon>Pronocephalata</taxon>
        <taxon>Paramphistomoidea</taxon>
        <taxon>Paramphistomidae</taxon>
        <taxon>Calicophoron</taxon>
    </lineage>
</organism>
<protein>
    <submittedName>
        <fullName evidence="2">Uncharacterized protein</fullName>
    </submittedName>
</protein>
<keyword evidence="1" id="KW-0732">Signal</keyword>
<dbReference type="Proteomes" id="UP001497525">
    <property type="component" value="Unassembled WGS sequence"/>
</dbReference>
<gene>
    <name evidence="2" type="ORF">CDAUBV1_LOCUS4345</name>
</gene>
<evidence type="ECO:0000313" key="2">
    <source>
        <dbReference type="EMBL" id="CAL5131806.1"/>
    </source>
</evidence>